<name>A0A8H7E5U9_9EURO</name>
<dbReference type="Proteomes" id="UP000606974">
    <property type="component" value="Unassembled WGS sequence"/>
</dbReference>
<evidence type="ECO:0000313" key="2">
    <source>
        <dbReference type="EMBL" id="KAF7509575.1"/>
    </source>
</evidence>
<protein>
    <submittedName>
        <fullName evidence="2">Uncharacterized protein</fullName>
    </submittedName>
</protein>
<sequence length="87" mass="9861">MTTVFTPLAQRHLQEIFRRSRAPQFAPRRLHSSDFRDAHNFTSSHSSCLRGSVLKKPSCGDDIHARDAADRRRAKATGSSRKRQLGD</sequence>
<evidence type="ECO:0000256" key="1">
    <source>
        <dbReference type="SAM" id="MobiDB-lite"/>
    </source>
</evidence>
<feature type="region of interest" description="Disordered" evidence="1">
    <location>
        <begin position="59"/>
        <end position="87"/>
    </location>
</feature>
<keyword evidence="3" id="KW-1185">Reference proteome</keyword>
<gene>
    <name evidence="2" type="ORF">GJ744_007613</name>
</gene>
<feature type="compositionally biased region" description="Basic residues" evidence="1">
    <location>
        <begin position="72"/>
        <end position="87"/>
    </location>
</feature>
<organism evidence="2 3">
    <name type="scientific">Endocarpon pusillum</name>
    <dbReference type="NCBI Taxonomy" id="364733"/>
    <lineage>
        <taxon>Eukaryota</taxon>
        <taxon>Fungi</taxon>
        <taxon>Dikarya</taxon>
        <taxon>Ascomycota</taxon>
        <taxon>Pezizomycotina</taxon>
        <taxon>Eurotiomycetes</taxon>
        <taxon>Chaetothyriomycetidae</taxon>
        <taxon>Verrucariales</taxon>
        <taxon>Verrucariaceae</taxon>
        <taxon>Endocarpon</taxon>
    </lineage>
</organism>
<comment type="caution">
    <text evidence="2">The sequence shown here is derived from an EMBL/GenBank/DDBJ whole genome shotgun (WGS) entry which is preliminary data.</text>
</comment>
<evidence type="ECO:0000313" key="3">
    <source>
        <dbReference type="Proteomes" id="UP000606974"/>
    </source>
</evidence>
<dbReference type="EMBL" id="JAACFV010000039">
    <property type="protein sequence ID" value="KAF7509575.1"/>
    <property type="molecule type" value="Genomic_DNA"/>
</dbReference>
<dbReference type="AlphaFoldDB" id="A0A8H7E5U9"/>
<feature type="compositionally biased region" description="Basic and acidic residues" evidence="1">
    <location>
        <begin position="59"/>
        <end position="71"/>
    </location>
</feature>
<proteinExistence type="predicted"/>
<reference evidence="2" key="1">
    <citation type="submission" date="2020-02" db="EMBL/GenBank/DDBJ databases">
        <authorList>
            <person name="Palmer J.M."/>
        </authorList>
    </citation>
    <scope>NUCLEOTIDE SEQUENCE</scope>
    <source>
        <strain evidence="2">EPUS1.4</strain>
        <tissue evidence="2">Thallus</tissue>
    </source>
</reference>
<accession>A0A8H7E5U9</accession>